<proteinExistence type="predicted"/>
<accession>A0ABN9SGF2</accession>
<dbReference type="PANTHER" id="PTHR10281">
    <property type="entry name" value="MEMBRANE-ASSOCIATED PROGESTERONE RECEPTOR COMPONENT-RELATED"/>
    <property type="match status" value="1"/>
</dbReference>
<dbReference type="Proteomes" id="UP001189429">
    <property type="component" value="Unassembled WGS sequence"/>
</dbReference>
<dbReference type="InterPro" id="IPR036400">
    <property type="entry name" value="Cyt_B5-like_heme/steroid_sf"/>
</dbReference>
<gene>
    <name evidence="2" type="ORF">PCOR1329_LOCUS29200</name>
</gene>
<feature type="transmembrane region" description="Helical" evidence="1">
    <location>
        <begin position="12"/>
        <end position="33"/>
    </location>
</feature>
<sequence length="372" mass="40458">MLGWEDLLSLKGLLSVLCVVVPVALAALGRLLAYDDEGTESDEAERAFWAKFDEPAPPVQVPGEEQPFARGERAEPLQEKIAGSVGDFPDRVPADGVFTAEALAAWDGVTLPMCFGLCGSVYDVSSSDNFIPGFGYGKLWAGKDGTYGLGRNRLLADDANTFSWSLEDFSEEERHTLAAWHKHFSGRYPVVGTLKEYEGRDWSAANSRAWRSTLHVADDGGGAGAGLGGGMTSFTPEEYGPGARCIDTLLPFQVSVSFPVDSTGILQAMEVTLSQELHDCPLTLRVSDYAVGEGRDGLAELTTALAEGRMAPVISYWKSEDLLRHGLAGRRPVRQRRHGVRGVREVLRLLRLPRRRAARGRRGPGRRGAAQR</sequence>
<dbReference type="Gene3D" id="3.10.120.10">
    <property type="entry name" value="Cytochrome b5-like heme/steroid binding domain"/>
    <property type="match status" value="1"/>
</dbReference>
<dbReference type="PANTHER" id="PTHR10281:SF76">
    <property type="entry name" value="CALCUTTA CUP-RELATED"/>
    <property type="match status" value="1"/>
</dbReference>
<reference evidence="2" key="1">
    <citation type="submission" date="2023-10" db="EMBL/GenBank/DDBJ databases">
        <authorList>
            <person name="Chen Y."/>
            <person name="Shah S."/>
            <person name="Dougan E. K."/>
            <person name="Thang M."/>
            <person name="Chan C."/>
        </authorList>
    </citation>
    <scope>NUCLEOTIDE SEQUENCE [LARGE SCALE GENOMIC DNA]</scope>
</reference>
<protein>
    <recommendedName>
        <fullName evidence="4">Cytochrome b5 heme-binding domain-containing protein</fullName>
    </recommendedName>
</protein>
<evidence type="ECO:0000256" key="1">
    <source>
        <dbReference type="SAM" id="Phobius"/>
    </source>
</evidence>
<comment type="caution">
    <text evidence="2">The sequence shown here is derived from an EMBL/GenBank/DDBJ whole genome shotgun (WGS) entry which is preliminary data.</text>
</comment>
<evidence type="ECO:0000313" key="3">
    <source>
        <dbReference type="Proteomes" id="UP001189429"/>
    </source>
</evidence>
<dbReference type="InterPro" id="IPR050577">
    <property type="entry name" value="MAPR/NEUFC/NENF-like"/>
</dbReference>
<evidence type="ECO:0000313" key="2">
    <source>
        <dbReference type="EMBL" id="CAK0830592.1"/>
    </source>
</evidence>
<keyword evidence="3" id="KW-1185">Reference proteome</keyword>
<evidence type="ECO:0008006" key="4">
    <source>
        <dbReference type="Google" id="ProtNLM"/>
    </source>
</evidence>
<keyword evidence="1" id="KW-0472">Membrane</keyword>
<keyword evidence="1" id="KW-1133">Transmembrane helix</keyword>
<dbReference type="EMBL" id="CAUYUJ010010957">
    <property type="protein sequence ID" value="CAK0830592.1"/>
    <property type="molecule type" value="Genomic_DNA"/>
</dbReference>
<organism evidence="2 3">
    <name type="scientific">Prorocentrum cordatum</name>
    <dbReference type="NCBI Taxonomy" id="2364126"/>
    <lineage>
        <taxon>Eukaryota</taxon>
        <taxon>Sar</taxon>
        <taxon>Alveolata</taxon>
        <taxon>Dinophyceae</taxon>
        <taxon>Prorocentrales</taxon>
        <taxon>Prorocentraceae</taxon>
        <taxon>Prorocentrum</taxon>
    </lineage>
</organism>
<name>A0ABN9SGF2_9DINO</name>
<keyword evidence="1" id="KW-0812">Transmembrane</keyword>
<dbReference type="SUPFAM" id="SSF55856">
    <property type="entry name" value="Cytochrome b5-like heme/steroid binding domain"/>
    <property type="match status" value="1"/>
</dbReference>